<dbReference type="Proteomes" id="UP000284403">
    <property type="component" value="Unassembled WGS sequence"/>
</dbReference>
<dbReference type="AlphaFoldDB" id="A0A3R7M4A1"/>
<reference evidence="1 2" key="1">
    <citation type="journal article" date="2018" name="BMC Genomics">
        <title>Genomic comparison of Trypanosoma conorhini and Trypanosoma rangeli to Trypanosoma cruzi strains of high and low virulence.</title>
        <authorList>
            <person name="Bradwell K.R."/>
            <person name="Koparde V.N."/>
            <person name="Matveyev A.V."/>
            <person name="Serrano M.G."/>
            <person name="Alves J.M."/>
            <person name="Parikh H."/>
            <person name="Huang B."/>
            <person name="Lee V."/>
            <person name="Espinosa-Alvarez O."/>
            <person name="Ortiz P.A."/>
            <person name="Costa-Martins A.G."/>
            <person name="Teixeira M.M."/>
            <person name="Buck G.A."/>
        </authorList>
    </citation>
    <scope>NUCLEOTIDE SEQUENCE [LARGE SCALE GENOMIC DNA]</scope>
    <source>
        <strain evidence="1 2">025E</strain>
    </source>
</reference>
<evidence type="ECO:0000313" key="1">
    <source>
        <dbReference type="EMBL" id="RNE99146.1"/>
    </source>
</evidence>
<dbReference type="GeneID" id="40322689"/>
<keyword evidence="2" id="KW-1185">Reference proteome</keyword>
<evidence type="ECO:0000313" key="2">
    <source>
        <dbReference type="Proteomes" id="UP000284403"/>
    </source>
</evidence>
<accession>A0A3R7M4A1</accession>
<dbReference type="RefSeq" id="XP_029223977.1">
    <property type="nucleotide sequence ID" value="XM_029375904.1"/>
</dbReference>
<proteinExistence type="predicted"/>
<dbReference type="EMBL" id="MKKU01000977">
    <property type="protein sequence ID" value="RNE99146.1"/>
    <property type="molecule type" value="Genomic_DNA"/>
</dbReference>
<sequence>RAPRPSLTGLASAEGWPCPLREGENIAGCCVHSAVGRVWQSFKGGWDGALRTKGPKLFEVRRRVVFGAPGDGGLGGGRVPVPNPLHRPLHRDECPLHFVPCCLGGELADVFDTATQTATGHEGGLGIRRRVKDSSWRARGCVLSTMRQRREHRCRG</sequence>
<comment type="caution">
    <text evidence="1">The sequence shown here is derived from an EMBL/GenBank/DDBJ whole genome shotgun (WGS) entry which is preliminary data.</text>
</comment>
<name>A0A3R7M4A1_9TRYP</name>
<gene>
    <name evidence="1" type="ORF">Tco025E_09078</name>
</gene>
<protein>
    <submittedName>
        <fullName evidence="1">Putative retrotransposon hot spot (RHS) protein</fullName>
    </submittedName>
</protein>
<organism evidence="1 2">
    <name type="scientific">Trypanosoma conorhini</name>
    <dbReference type="NCBI Taxonomy" id="83891"/>
    <lineage>
        <taxon>Eukaryota</taxon>
        <taxon>Discoba</taxon>
        <taxon>Euglenozoa</taxon>
        <taxon>Kinetoplastea</taxon>
        <taxon>Metakinetoplastina</taxon>
        <taxon>Trypanosomatida</taxon>
        <taxon>Trypanosomatidae</taxon>
        <taxon>Trypanosoma</taxon>
    </lineage>
</organism>
<feature type="non-terminal residue" evidence="1">
    <location>
        <position position="1"/>
    </location>
</feature>